<name>A0A918B7G3_9ACTN</name>
<evidence type="ECO:0000313" key="1">
    <source>
        <dbReference type="EMBL" id="GGQ40841.1"/>
    </source>
</evidence>
<reference evidence="1" key="1">
    <citation type="journal article" date="2014" name="Int. J. Syst. Evol. Microbiol.">
        <title>Complete genome sequence of Corynebacterium casei LMG S-19264T (=DSM 44701T), isolated from a smear-ripened cheese.</title>
        <authorList>
            <consortium name="US DOE Joint Genome Institute (JGI-PGF)"/>
            <person name="Walter F."/>
            <person name="Albersmeier A."/>
            <person name="Kalinowski J."/>
            <person name="Ruckert C."/>
        </authorList>
    </citation>
    <scope>NUCLEOTIDE SEQUENCE</scope>
    <source>
        <strain evidence="1">JCM 3131</strain>
    </source>
</reference>
<reference evidence="1" key="2">
    <citation type="submission" date="2020-09" db="EMBL/GenBank/DDBJ databases">
        <authorList>
            <person name="Sun Q."/>
            <person name="Ohkuma M."/>
        </authorList>
    </citation>
    <scope>NUCLEOTIDE SEQUENCE</scope>
    <source>
        <strain evidence="1">JCM 3131</strain>
    </source>
</reference>
<proteinExistence type="predicted"/>
<dbReference type="AlphaFoldDB" id="A0A918B7G3"/>
<dbReference type="Proteomes" id="UP000620156">
    <property type="component" value="Unassembled WGS sequence"/>
</dbReference>
<sequence length="154" mass="16274">MVLLIVLTALPVHLLLLAGAQALASALMLVAGVAVVRHARGGLCEECVAGMPLNASELADRRRPLLRAVHRLDSRSAFVLYCALVCVPPAAVLLTEPGGIAHRFSSEAGLLLTLLTYVSTLTHARYAPWCPYCDEGQEDDDTAPAAVPPAPRTV</sequence>
<comment type="caution">
    <text evidence="1">The sequence shown here is derived from an EMBL/GenBank/DDBJ whole genome shotgun (WGS) entry which is preliminary data.</text>
</comment>
<gene>
    <name evidence="1" type="ORF">GCM10010145_06140</name>
</gene>
<dbReference type="EMBL" id="BMQK01000001">
    <property type="protein sequence ID" value="GGQ40841.1"/>
    <property type="molecule type" value="Genomic_DNA"/>
</dbReference>
<accession>A0A918B7G3</accession>
<protein>
    <submittedName>
        <fullName evidence="1">Uncharacterized protein</fullName>
    </submittedName>
</protein>
<keyword evidence="2" id="KW-1185">Reference proteome</keyword>
<organism evidence="1 2">
    <name type="scientific">Streptomyces ruber</name>
    <dbReference type="NCBI Taxonomy" id="83378"/>
    <lineage>
        <taxon>Bacteria</taxon>
        <taxon>Bacillati</taxon>
        <taxon>Actinomycetota</taxon>
        <taxon>Actinomycetes</taxon>
        <taxon>Kitasatosporales</taxon>
        <taxon>Streptomycetaceae</taxon>
        <taxon>Streptomyces</taxon>
    </lineage>
</organism>
<evidence type="ECO:0000313" key="2">
    <source>
        <dbReference type="Proteomes" id="UP000620156"/>
    </source>
</evidence>